<keyword evidence="2" id="KW-0548">Nucleotidyltransferase</keyword>
<evidence type="ECO:0000256" key="2">
    <source>
        <dbReference type="ARBA" id="ARBA00022695"/>
    </source>
</evidence>
<keyword evidence="15" id="KW-1185">Reference proteome</keyword>
<dbReference type="Gene3D" id="3.40.50.300">
    <property type="entry name" value="P-loop containing nucleotide triphosphate hydrolases"/>
    <property type="match status" value="2"/>
</dbReference>
<dbReference type="InterPro" id="IPR012337">
    <property type="entry name" value="RNaseH-like_sf"/>
</dbReference>
<evidence type="ECO:0000256" key="10">
    <source>
        <dbReference type="HAMAP-Rule" id="MF_02206"/>
    </source>
</evidence>
<keyword evidence="3" id="KW-0235">DNA replication</keyword>
<dbReference type="GO" id="GO:0045004">
    <property type="term" value="P:DNA replication proofreading"/>
    <property type="evidence" value="ECO:0007669"/>
    <property type="project" value="TreeGrafter"/>
</dbReference>
<dbReference type="InterPro" id="IPR011545">
    <property type="entry name" value="DEAD/DEAH_box_helicase_dom"/>
</dbReference>
<evidence type="ECO:0000256" key="1">
    <source>
        <dbReference type="ARBA" id="ARBA00022679"/>
    </source>
</evidence>
<dbReference type="GO" id="GO:0003677">
    <property type="term" value="F:DNA binding"/>
    <property type="evidence" value="ECO:0007669"/>
    <property type="project" value="InterPro"/>
</dbReference>
<evidence type="ECO:0000256" key="11">
    <source>
        <dbReference type="RuleBase" id="RU364106"/>
    </source>
</evidence>
<dbReference type="SMART" id="SM00487">
    <property type="entry name" value="DEXDc"/>
    <property type="match status" value="1"/>
</dbReference>
<dbReference type="InterPro" id="IPR006054">
    <property type="entry name" value="DnaQ"/>
</dbReference>
<dbReference type="InterPro" id="IPR013520">
    <property type="entry name" value="Ribonucl_H"/>
</dbReference>
<proteinExistence type="inferred from homology"/>
<sequence>MEASDLFAIVDIETTGTNQETDKIIQFACVIVENQQIVNQMSIDINPLRSIPKHITELTGISNKDVANEPYFEDVAYTIRQLLDGCVFVAHNVFFDFSFLNSELVRAGVEPLKSACIDTVEIFQVLYPTSSGFRVSDMASELGLEHTNPHQALSDAYTTAQGFIKMLNKLRELPIVTLETLADLSCELGVNNQDVFQMISQEVANEKNSELVETIIIDGIALRKKRRDYRYNIRETTSQFENKLDKLRITQREMSEDIHHFISESHEVKNLFIEAETGTGKTLGYLYPLSFINKHQQVLISTSTIMLQNQIVNQDIPLLNELIELGKQGVVVKSTSHYISLNSFKQTLANPMPQKTYAICQMATLVWLLETTTGDLDEINVSKNNVFYQHVQHTGRRELLESSLFYEEDFYNYLSDRCQFADFIIVNHSFLFSDSQKTERFLPNFEVMVIDEAHQLPSLLEELSTKKVSFSNLSYELNHLVEVSHLISEDSQGLKKNSLMVIDISKELKETIDWVEDCLVNYYNLRQVTEDIMVNVSDFLRDVPVVKRSIQQIKVLLRELTHLLTDSKKVCHLEWHLIEKDYFNTLEKFLEKSDVLMMFFYDFDHKFVKWASSKKSRLILSMIDFSDLSIQQYEWYSEAKKIIYTSGSLQLDNESTYLENKLGIENVEKKTLPSVFDYKNQAKLYLLNDINYSDLTSTKDFSKEISRSVKKLYQVHEQTMLVLFTSHNLLEKTYQSLVNYFNQGEVLVLAQGISGTKEKILKKINQGNKCIILGANSFWEGMDFSKQSIDIVVMTKLPFEPPNRPIVQARYHYLEEQGMNPFYEDAIPQTGIKLRQGIGRLLRSPKDKGILVLLDNRLINSSYSSVLCSYLPKDLDILPVTLSELLEKSKQFLQNHNE</sequence>
<dbReference type="SMART" id="SM00491">
    <property type="entry name" value="HELICc2"/>
    <property type="match status" value="1"/>
</dbReference>
<dbReference type="EC" id="3.1.-.-" evidence="10 11"/>
<keyword evidence="4 10" id="KW-0540">Nuclease</keyword>
<evidence type="ECO:0000313" key="14">
    <source>
        <dbReference type="EMBL" id="RST91341.1"/>
    </source>
</evidence>
<evidence type="ECO:0000259" key="12">
    <source>
        <dbReference type="PROSITE" id="PS51192"/>
    </source>
</evidence>
<dbReference type="InterPro" id="IPR014013">
    <property type="entry name" value="Helic_SF1/SF2_ATP-bd_DinG/Rad3"/>
</dbReference>
<evidence type="ECO:0000256" key="8">
    <source>
        <dbReference type="ARBA" id="ARBA00022840"/>
    </source>
</evidence>
<dbReference type="Gene3D" id="3.30.420.10">
    <property type="entry name" value="Ribonuclease H-like superfamily/Ribonuclease H"/>
    <property type="match status" value="1"/>
</dbReference>
<dbReference type="InterPro" id="IPR006310">
    <property type="entry name" value="DinG"/>
</dbReference>
<dbReference type="SUPFAM" id="SSF52540">
    <property type="entry name" value="P-loop containing nucleoside triphosphate hydrolases"/>
    <property type="match status" value="1"/>
</dbReference>
<dbReference type="PANTHER" id="PTHR30231">
    <property type="entry name" value="DNA POLYMERASE III SUBUNIT EPSILON"/>
    <property type="match status" value="1"/>
</dbReference>
<dbReference type="GO" id="GO:0016818">
    <property type="term" value="F:hydrolase activity, acting on acid anhydrides, in phosphorus-containing anhydrides"/>
    <property type="evidence" value="ECO:0007669"/>
    <property type="project" value="InterPro"/>
</dbReference>
<name>A0A429ZCB9_9ENTE</name>
<keyword evidence="9" id="KW-0239">DNA-directed DNA polymerase</keyword>
<evidence type="ECO:0000256" key="6">
    <source>
        <dbReference type="ARBA" id="ARBA00022801"/>
    </source>
</evidence>
<accession>A0A429ZCB9</accession>
<keyword evidence="7 10" id="KW-0269">Exonuclease</keyword>
<comment type="function">
    <text evidence="10 11">3'-5' exonuclease.</text>
</comment>
<dbReference type="SMART" id="SM00479">
    <property type="entry name" value="EXOIII"/>
    <property type="match status" value="1"/>
</dbReference>
<evidence type="ECO:0000256" key="7">
    <source>
        <dbReference type="ARBA" id="ARBA00022839"/>
    </source>
</evidence>
<evidence type="ECO:0000313" key="15">
    <source>
        <dbReference type="Proteomes" id="UP000288490"/>
    </source>
</evidence>
<dbReference type="CDD" id="cd06127">
    <property type="entry name" value="DEDDh"/>
    <property type="match status" value="1"/>
</dbReference>
<protein>
    <recommendedName>
        <fullName evidence="10 11">3'-5' exonuclease DinG</fullName>
        <ecNumber evidence="10 11">3.1.-.-</ecNumber>
    </recommendedName>
</protein>
<dbReference type="NCBIfam" id="TIGR01407">
    <property type="entry name" value="dinG_rel"/>
    <property type="match status" value="1"/>
</dbReference>
<keyword evidence="6 10" id="KW-0378">Hydrolase</keyword>
<dbReference type="PANTHER" id="PTHR30231:SF41">
    <property type="entry name" value="DNA POLYMERASE III SUBUNIT EPSILON"/>
    <property type="match status" value="1"/>
</dbReference>
<dbReference type="FunFam" id="3.30.420.10:FF:000045">
    <property type="entry name" value="3'-5' exonuclease DinG"/>
    <property type="match status" value="1"/>
</dbReference>
<dbReference type="InterPro" id="IPR014001">
    <property type="entry name" value="Helicase_ATP-bd"/>
</dbReference>
<feature type="domain" description="Helicase ATP-binding" evidence="12">
    <location>
        <begin position="262"/>
        <end position="471"/>
    </location>
</feature>
<dbReference type="GO" id="GO:0008408">
    <property type="term" value="F:3'-5' exonuclease activity"/>
    <property type="evidence" value="ECO:0007669"/>
    <property type="project" value="UniProtKB-UniRule"/>
</dbReference>
<dbReference type="Proteomes" id="UP000288490">
    <property type="component" value="Unassembled WGS sequence"/>
</dbReference>
<dbReference type="PROSITE" id="PS51193">
    <property type="entry name" value="HELICASE_ATP_BIND_2"/>
    <property type="match status" value="1"/>
</dbReference>
<dbReference type="Pfam" id="PF00270">
    <property type="entry name" value="DEAD"/>
    <property type="match status" value="1"/>
</dbReference>
<keyword evidence="1" id="KW-0808">Transferase</keyword>
<dbReference type="AlphaFoldDB" id="A0A429ZCB9"/>
<dbReference type="GO" id="GO:0005524">
    <property type="term" value="F:ATP binding"/>
    <property type="evidence" value="ECO:0007669"/>
    <property type="project" value="UniProtKB-UniRule"/>
</dbReference>
<evidence type="ECO:0000256" key="9">
    <source>
        <dbReference type="ARBA" id="ARBA00022932"/>
    </source>
</evidence>
<keyword evidence="8 10" id="KW-0067">ATP-binding</keyword>
<dbReference type="GO" id="GO:0005829">
    <property type="term" value="C:cytosol"/>
    <property type="evidence" value="ECO:0007669"/>
    <property type="project" value="TreeGrafter"/>
</dbReference>
<keyword evidence="5 10" id="KW-0547">Nucleotide-binding</keyword>
<feature type="domain" description="Helicase ATP-binding" evidence="13">
    <location>
        <begin position="237"/>
        <end position="497"/>
    </location>
</feature>
<evidence type="ECO:0000256" key="4">
    <source>
        <dbReference type="ARBA" id="ARBA00022722"/>
    </source>
</evidence>
<reference evidence="14 15" key="1">
    <citation type="submission" date="2017-05" db="EMBL/GenBank/DDBJ databases">
        <title>Vagococcus spp. assemblies.</title>
        <authorList>
            <person name="Gulvik C.A."/>
        </authorList>
    </citation>
    <scope>NUCLEOTIDE SEQUENCE [LARGE SCALE GENOMIC DNA]</scope>
    <source>
        <strain evidence="14 15">SS1994</strain>
    </source>
</reference>
<dbReference type="SUPFAM" id="SSF53098">
    <property type="entry name" value="Ribonuclease H-like"/>
    <property type="match status" value="1"/>
</dbReference>
<gene>
    <name evidence="10 11" type="primary">dinG</name>
    <name evidence="14" type="ORF">CBF36_10190</name>
</gene>
<feature type="short sequence motif" description="DEAH box" evidence="10">
    <location>
        <begin position="451"/>
        <end position="454"/>
    </location>
</feature>
<dbReference type="Pfam" id="PF00929">
    <property type="entry name" value="RNase_T"/>
    <property type="match status" value="1"/>
</dbReference>
<dbReference type="PROSITE" id="PS51192">
    <property type="entry name" value="HELICASE_ATP_BIND_1"/>
    <property type="match status" value="1"/>
</dbReference>
<comment type="caution">
    <text evidence="14">The sequence shown here is derived from an EMBL/GenBank/DDBJ whole genome shotgun (WGS) entry which is preliminary data.</text>
</comment>
<dbReference type="HAMAP" id="MF_02206">
    <property type="entry name" value="DinG_exonucl"/>
    <property type="match status" value="1"/>
</dbReference>
<dbReference type="OrthoDB" id="9803913at2"/>
<evidence type="ECO:0000259" key="13">
    <source>
        <dbReference type="PROSITE" id="PS51193"/>
    </source>
</evidence>
<dbReference type="InterPro" id="IPR036397">
    <property type="entry name" value="RNaseH_sf"/>
</dbReference>
<organism evidence="14 15">
    <name type="scientific">Vagococcus bubulae</name>
    <dbReference type="NCBI Taxonomy" id="1977868"/>
    <lineage>
        <taxon>Bacteria</taxon>
        <taxon>Bacillati</taxon>
        <taxon>Bacillota</taxon>
        <taxon>Bacilli</taxon>
        <taxon>Lactobacillales</taxon>
        <taxon>Enterococcaceae</taxon>
        <taxon>Vagococcus</taxon>
    </lineage>
</organism>
<dbReference type="Pfam" id="PF13307">
    <property type="entry name" value="Helicase_C_2"/>
    <property type="match status" value="1"/>
</dbReference>
<dbReference type="NCBIfam" id="TIGR00573">
    <property type="entry name" value="dnaq"/>
    <property type="match status" value="1"/>
</dbReference>
<comment type="similarity">
    <text evidence="10 11">Belongs to the helicase family. DinG subfamily. Type 2 sub-subfamily.</text>
</comment>
<evidence type="ECO:0000256" key="5">
    <source>
        <dbReference type="ARBA" id="ARBA00022741"/>
    </source>
</evidence>
<dbReference type="GO" id="GO:0003887">
    <property type="term" value="F:DNA-directed DNA polymerase activity"/>
    <property type="evidence" value="ECO:0007669"/>
    <property type="project" value="UniProtKB-KW"/>
</dbReference>
<evidence type="ECO:0000256" key="3">
    <source>
        <dbReference type="ARBA" id="ARBA00022705"/>
    </source>
</evidence>
<dbReference type="EMBL" id="NGJT01000024">
    <property type="protein sequence ID" value="RST91341.1"/>
    <property type="molecule type" value="Genomic_DNA"/>
</dbReference>
<dbReference type="InterPro" id="IPR006555">
    <property type="entry name" value="ATP-dep_Helicase_C"/>
</dbReference>
<feature type="binding site" evidence="10">
    <location>
        <begin position="275"/>
        <end position="282"/>
    </location>
    <ligand>
        <name>ATP</name>
        <dbReference type="ChEBI" id="CHEBI:30616"/>
    </ligand>
</feature>
<dbReference type="InterPro" id="IPR027417">
    <property type="entry name" value="P-loop_NTPase"/>
</dbReference>
<dbReference type="RefSeq" id="WP_125958325.1">
    <property type="nucleotide sequence ID" value="NZ_JAQEJV010000021.1"/>
</dbReference>
<dbReference type="GO" id="GO:0004386">
    <property type="term" value="F:helicase activity"/>
    <property type="evidence" value="ECO:0007669"/>
    <property type="project" value="InterPro"/>
</dbReference>